<evidence type="ECO:0000256" key="3">
    <source>
        <dbReference type="ARBA" id="ARBA00022618"/>
    </source>
</evidence>
<keyword evidence="5 8" id="KW-1133">Transmembrane helix</keyword>
<name>A0ABS8G417_9ALTE</name>
<evidence type="ECO:0000256" key="4">
    <source>
        <dbReference type="ARBA" id="ARBA00022692"/>
    </source>
</evidence>
<keyword evidence="7 8" id="KW-0131">Cell cycle</keyword>
<dbReference type="NCBIfam" id="TIGR02205">
    <property type="entry name" value="septum_zipA"/>
    <property type="match status" value="1"/>
</dbReference>
<organism evidence="12 13">
    <name type="scientific">Fluctibacter halophilus</name>
    <dbReference type="NCBI Taxonomy" id="226011"/>
    <lineage>
        <taxon>Bacteria</taxon>
        <taxon>Pseudomonadati</taxon>
        <taxon>Pseudomonadota</taxon>
        <taxon>Gammaproteobacteria</taxon>
        <taxon>Alteromonadales</taxon>
        <taxon>Alteromonadaceae</taxon>
        <taxon>Fluctibacter</taxon>
    </lineage>
</organism>
<keyword evidence="2 8" id="KW-0997">Cell inner membrane</keyword>
<comment type="function">
    <text evidence="8 9">Essential cell division protein that stabilizes the FtsZ protofilaments by cross-linking them and that serves as a cytoplasmic membrane anchor for the Z ring. Also required for the recruitment to the septal ring of downstream cell division proteins.</text>
</comment>
<evidence type="ECO:0000256" key="10">
    <source>
        <dbReference type="SAM" id="MobiDB-lite"/>
    </source>
</evidence>
<dbReference type="InterPro" id="IPR036765">
    <property type="entry name" value="ZipA_FtsZ-bd_C_sf"/>
</dbReference>
<dbReference type="Gene3D" id="3.30.1400.10">
    <property type="entry name" value="ZipA, C-terminal FtsZ-binding domain"/>
    <property type="match status" value="1"/>
</dbReference>
<dbReference type="SUPFAM" id="SSF64383">
    <property type="entry name" value="Cell-division protein ZipA, C-terminal domain"/>
    <property type="match status" value="1"/>
</dbReference>
<evidence type="ECO:0000256" key="8">
    <source>
        <dbReference type="HAMAP-Rule" id="MF_00509"/>
    </source>
</evidence>
<feature type="compositionally biased region" description="Polar residues" evidence="10">
    <location>
        <begin position="197"/>
        <end position="217"/>
    </location>
</feature>
<dbReference type="HAMAP" id="MF_00509">
    <property type="entry name" value="ZipA"/>
    <property type="match status" value="1"/>
</dbReference>
<reference evidence="12 13" key="1">
    <citation type="submission" date="2021-10" db="EMBL/GenBank/DDBJ databases">
        <title>Draft genome of Aestuariibacter halophilus JC2043.</title>
        <authorList>
            <person name="Emsley S.A."/>
            <person name="Pfannmuller K.M."/>
            <person name="Ushijima B."/>
            <person name="Saw J.H."/>
            <person name="Videau P."/>
        </authorList>
    </citation>
    <scope>NUCLEOTIDE SEQUENCE [LARGE SCALE GENOMIC DNA]</scope>
    <source>
        <strain evidence="12 13">JC2043</strain>
    </source>
</reference>
<evidence type="ECO:0000313" key="12">
    <source>
        <dbReference type="EMBL" id="MCC2615337.1"/>
    </source>
</evidence>
<evidence type="ECO:0000313" key="13">
    <source>
        <dbReference type="Proteomes" id="UP001520878"/>
    </source>
</evidence>
<evidence type="ECO:0000256" key="2">
    <source>
        <dbReference type="ARBA" id="ARBA00022519"/>
    </source>
</evidence>
<evidence type="ECO:0000256" key="6">
    <source>
        <dbReference type="ARBA" id="ARBA00023136"/>
    </source>
</evidence>
<dbReference type="Pfam" id="PF04354">
    <property type="entry name" value="ZipA_C"/>
    <property type="match status" value="1"/>
</dbReference>
<comment type="subcellular location">
    <subcellularLocation>
        <location evidence="8">Cell inner membrane</location>
        <topology evidence="8">Single-pass type I membrane protein</topology>
    </subcellularLocation>
    <text evidence="8">Localizes to the Z ring in an FtsZ-dependent manner.</text>
</comment>
<dbReference type="RefSeq" id="WP_229157243.1">
    <property type="nucleotide sequence ID" value="NZ_JAJEWP010000001.1"/>
</dbReference>
<dbReference type="PANTHER" id="PTHR38685:SF1">
    <property type="entry name" value="CELL DIVISION PROTEIN ZIPA"/>
    <property type="match status" value="1"/>
</dbReference>
<evidence type="ECO:0000259" key="11">
    <source>
        <dbReference type="SMART" id="SM00771"/>
    </source>
</evidence>
<proteinExistence type="inferred from homology"/>
<feature type="compositionally biased region" description="Basic and acidic residues" evidence="10">
    <location>
        <begin position="65"/>
        <end position="77"/>
    </location>
</feature>
<dbReference type="InterPro" id="IPR007449">
    <property type="entry name" value="ZipA_FtsZ-bd_C"/>
</dbReference>
<gene>
    <name evidence="8 12" type="primary">zipA</name>
    <name evidence="12" type="ORF">LJ739_03685</name>
</gene>
<keyword evidence="13" id="KW-1185">Reference proteome</keyword>
<evidence type="ECO:0000256" key="1">
    <source>
        <dbReference type="ARBA" id="ARBA00022475"/>
    </source>
</evidence>
<sequence length="427" mass="47526">MEDVLRLMLLLCGGLAITGILVHGMWTIRKKQNDDKAPQQRLESTDWSDEIEDDYGVDDDGISAQRREPSFDDDRLTASDYDDLGLGPVRVVGRNGVASDDVVDVDTTDEDVSSTSSQPTETPASFASAEPQAPEPQEAPAAVAPPEDKPPLYASVVTQPKPEYVQEQALRAKPPVDDIPEPPPFLLKKQVDGDVVSTASEPQQTTPKTGESATHTQADAVVDDEPKSSLASQAKNLMRRKKTESERKRKEPRIREDQMRIDFDEPQAPQQRVEETQHVEAQAEVEQEVLVLNVKAPDDQPIQGAALLPMLLTLGFKFGDQNIFHRHVNSNGKGPVLFSLANMFKPGVFDIDNLETFSTQGISLFMILPIEGDPHQVFNMMHNAARKIADEFSAQVLDGRRSVLTKQSLQQYVEKIREFERLRRIAR</sequence>
<dbReference type="GO" id="GO:0051301">
    <property type="term" value="P:cell division"/>
    <property type="evidence" value="ECO:0007669"/>
    <property type="project" value="UniProtKB-KW"/>
</dbReference>
<protein>
    <recommendedName>
        <fullName evidence="8 9">Cell division protein ZipA</fullName>
    </recommendedName>
</protein>
<accession>A0ABS8G417</accession>
<feature type="transmembrane region" description="Helical" evidence="8">
    <location>
        <begin position="7"/>
        <end position="26"/>
    </location>
</feature>
<keyword evidence="1 8" id="KW-1003">Cell membrane</keyword>
<dbReference type="PANTHER" id="PTHR38685">
    <property type="entry name" value="CELL DIVISION PROTEIN ZIPA"/>
    <property type="match status" value="1"/>
</dbReference>
<evidence type="ECO:0000256" key="5">
    <source>
        <dbReference type="ARBA" id="ARBA00022989"/>
    </source>
</evidence>
<feature type="compositionally biased region" description="Basic and acidic residues" evidence="10">
    <location>
        <begin position="243"/>
        <end position="263"/>
    </location>
</feature>
<keyword evidence="6 8" id="KW-0472">Membrane</keyword>
<feature type="compositionally biased region" description="Low complexity" evidence="10">
    <location>
        <begin position="113"/>
        <end position="145"/>
    </location>
</feature>
<keyword evidence="4 8" id="KW-0812">Transmembrane</keyword>
<dbReference type="InterPro" id="IPR011919">
    <property type="entry name" value="Cell_div_ZipA"/>
</dbReference>
<feature type="compositionally biased region" description="Acidic residues" evidence="10">
    <location>
        <begin position="46"/>
        <end position="61"/>
    </location>
</feature>
<keyword evidence="3 8" id="KW-0132">Cell division</keyword>
<evidence type="ECO:0000256" key="7">
    <source>
        <dbReference type="ARBA" id="ARBA00023306"/>
    </source>
</evidence>
<feature type="region of interest" description="Disordered" evidence="10">
    <location>
        <begin position="32"/>
        <end position="269"/>
    </location>
</feature>
<evidence type="ECO:0000256" key="9">
    <source>
        <dbReference type="RuleBase" id="RU003612"/>
    </source>
</evidence>
<feature type="domain" description="ZipA C-terminal FtsZ-binding" evidence="11">
    <location>
        <begin position="286"/>
        <end position="416"/>
    </location>
</feature>
<dbReference type="EMBL" id="JAJEWP010000001">
    <property type="protein sequence ID" value="MCC2615337.1"/>
    <property type="molecule type" value="Genomic_DNA"/>
</dbReference>
<comment type="similarity">
    <text evidence="8 9">Belongs to the ZipA family.</text>
</comment>
<comment type="subunit">
    <text evidence="8">Interacts with FtsZ via their C-terminal domains.</text>
</comment>
<dbReference type="Proteomes" id="UP001520878">
    <property type="component" value="Unassembled WGS sequence"/>
</dbReference>
<dbReference type="SMART" id="SM00771">
    <property type="entry name" value="ZipA_C"/>
    <property type="match status" value="1"/>
</dbReference>
<comment type="caution">
    <text evidence="12">The sequence shown here is derived from an EMBL/GenBank/DDBJ whole genome shotgun (WGS) entry which is preliminary data.</text>
</comment>
<feature type="compositionally biased region" description="Acidic residues" evidence="10">
    <location>
        <begin position="101"/>
        <end position="112"/>
    </location>
</feature>